<dbReference type="NCBIfam" id="TIGR04226">
    <property type="entry name" value="RrgB_K2N_iso_D2"/>
    <property type="match status" value="1"/>
</dbReference>
<dbReference type="AlphaFoldDB" id="A0A9W6M594"/>
<dbReference type="Gene3D" id="2.60.40.740">
    <property type="match status" value="1"/>
</dbReference>
<evidence type="ECO:0000256" key="2">
    <source>
        <dbReference type="ARBA" id="ARBA00022525"/>
    </source>
</evidence>
<keyword evidence="3 6" id="KW-0732">Signal</keyword>
<feature type="domain" description="Gram-positive cocci surface proteins LPxTG" evidence="7">
    <location>
        <begin position="454"/>
        <end position="490"/>
    </location>
</feature>
<dbReference type="Gene3D" id="2.60.40.10">
    <property type="entry name" value="Immunoglobulins"/>
    <property type="match status" value="2"/>
</dbReference>
<evidence type="ECO:0000259" key="7">
    <source>
        <dbReference type="PROSITE" id="PS50847"/>
    </source>
</evidence>
<dbReference type="Pfam" id="PF00746">
    <property type="entry name" value="Gram_pos_anchor"/>
    <property type="match status" value="1"/>
</dbReference>
<keyword evidence="2" id="KW-0964">Secreted</keyword>
<keyword evidence="5" id="KW-0812">Transmembrane</keyword>
<accession>A0A9W6M594</accession>
<keyword evidence="4" id="KW-0572">Peptidoglycan-anchor</keyword>
<dbReference type="Pfam" id="PF17802">
    <property type="entry name" value="SpaA"/>
    <property type="match status" value="1"/>
</dbReference>
<dbReference type="PROSITE" id="PS50847">
    <property type="entry name" value="GRAM_POS_ANCHORING"/>
    <property type="match status" value="1"/>
</dbReference>
<evidence type="ECO:0000256" key="4">
    <source>
        <dbReference type="ARBA" id="ARBA00023088"/>
    </source>
</evidence>
<dbReference type="InterPro" id="IPR013783">
    <property type="entry name" value="Ig-like_fold"/>
</dbReference>
<dbReference type="InterPro" id="IPR026466">
    <property type="entry name" value="Fim_isopep_form_D2_dom"/>
</dbReference>
<reference evidence="8" key="1">
    <citation type="journal article" date="2014" name="Int. J. Syst. Evol. Microbiol.">
        <title>Complete genome sequence of Corynebacterium casei LMG S-19264T (=DSM 44701T), isolated from a smear-ripened cheese.</title>
        <authorList>
            <consortium name="US DOE Joint Genome Institute (JGI-PGF)"/>
            <person name="Walter F."/>
            <person name="Albersmeier A."/>
            <person name="Kalinowski J."/>
            <person name="Ruckert C."/>
        </authorList>
    </citation>
    <scope>NUCLEOTIDE SEQUENCE</scope>
    <source>
        <strain evidence="8">VKM Ac-1940</strain>
    </source>
</reference>
<evidence type="ECO:0000313" key="8">
    <source>
        <dbReference type="EMBL" id="GLJ94263.1"/>
    </source>
</evidence>
<feature type="chain" id="PRO_5040882455" description="Gram-positive cocci surface proteins LPxTG domain-containing protein" evidence="6">
    <location>
        <begin position="35"/>
        <end position="490"/>
    </location>
</feature>
<gene>
    <name evidence="8" type="ORF">GCM10017591_03240</name>
</gene>
<reference evidence="8" key="2">
    <citation type="submission" date="2023-01" db="EMBL/GenBank/DDBJ databases">
        <authorList>
            <person name="Sun Q."/>
            <person name="Evtushenko L."/>
        </authorList>
    </citation>
    <scope>NUCLEOTIDE SEQUENCE</scope>
    <source>
        <strain evidence="8">VKM Ac-1940</strain>
    </source>
</reference>
<protein>
    <recommendedName>
        <fullName evidence="7">Gram-positive cocci surface proteins LPxTG domain-containing protein</fullName>
    </recommendedName>
</protein>
<organism evidence="8 9">
    <name type="scientific">Microbacterium dextranolyticum</name>
    <dbReference type="NCBI Taxonomy" id="36806"/>
    <lineage>
        <taxon>Bacteria</taxon>
        <taxon>Bacillati</taxon>
        <taxon>Actinomycetota</taxon>
        <taxon>Actinomycetes</taxon>
        <taxon>Micrococcales</taxon>
        <taxon>Microbacteriaceae</taxon>
        <taxon>Microbacterium</taxon>
    </lineage>
</organism>
<feature type="transmembrane region" description="Helical" evidence="5">
    <location>
        <begin position="463"/>
        <end position="483"/>
    </location>
</feature>
<sequence length="490" mass="49209">MKNNTGALRRLAMGAGVIALALVGVSGISSAANAAGFPVVPDQTGSLTVHKYAGDPIPGAPNNGTKIDGPIPRTALQGVQFTVWQVGKPSGSTCTPVSLTTPAGWADVTAASAALAAAPGSIPTGFCAVTTAGTTQPTDATGATTFAGLKGLYFVKETGAGDNLIKTPAAPFLVTVPFPVTGSGGTADSWLFDVHVYPKNQLNEFTPQKTVDASNKDGVVVPGAVVPWTISVPVPKSPLPYTSLTIADVPAAGMTFTAWGTISVNGTALVPADYTITGASVALTTSGLGKVNALAASGDVTVTAALTTTVTGTVVGSIKNDANVTLNGTTKPVNPPTTNWGTLRVLKQDAASTTPLAGAEFAVYVKTGADCTQLPTTPAATGTTGSDGTFSQALWVSNTNAGAAAGTKDYCLKETKAPSGYVLDSAVRLVTISPAGTAVTNYTFPNTKVNGPQLPLTGADGTVWFTVGGLALIVVAAGALLVLRRRRAEH</sequence>
<feature type="signal peptide" evidence="6">
    <location>
        <begin position="1"/>
        <end position="34"/>
    </location>
</feature>
<keyword evidence="5" id="KW-0472">Membrane</keyword>
<dbReference type="NCBIfam" id="TIGR01167">
    <property type="entry name" value="LPXTG_anchor"/>
    <property type="match status" value="1"/>
</dbReference>
<dbReference type="Pfam" id="PF16555">
    <property type="entry name" value="GramPos_pilinD1"/>
    <property type="match status" value="1"/>
</dbReference>
<evidence type="ECO:0000256" key="6">
    <source>
        <dbReference type="SAM" id="SignalP"/>
    </source>
</evidence>
<proteinExistence type="predicted"/>
<name>A0A9W6M594_9MICO</name>
<comment type="caution">
    <text evidence="8">The sequence shown here is derived from an EMBL/GenBank/DDBJ whole genome shotgun (WGS) entry which is preliminary data.</text>
</comment>
<dbReference type="InterPro" id="IPR032364">
    <property type="entry name" value="GramPos_pilinD1_N"/>
</dbReference>
<evidence type="ECO:0000256" key="3">
    <source>
        <dbReference type="ARBA" id="ARBA00022729"/>
    </source>
</evidence>
<dbReference type="Proteomes" id="UP001142291">
    <property type="component" value="Unassembled WGS sequence"/>
</dbReference>
<dbReference type="InterPro" id="IPR048052">
    <property type="entry name" value="FM1-like"/>
</dbReference>
<evidence type="ECO:0000256" key="1">
    <source>
        <dbReference type="ARBA" id="ARBA00022512"/>
    </source>
</evidence>
<keyword evidence="9" id="KW-1185">Reference proteome</keyword>
<keyword evidence="1" id="KW-0134">Cell wall</keyword>
<dbReference type="InterPro" id="IPR041033">
    <property type="entry name" value="SpaA_PFL_dom_1"/>
</dbReference>
<evidence type="ECO:0000256" key="5">
    <source>
        <dbReference type="SAM" id="Phobius"/>
    </source>
</evidence>
<dbReference type="EMBL" id="BSER01000001">
    <property type="protein sequence ID" value="GLJ94263.1"/>
    <property type="molecule type" value="Genomic_DNA"/>
</dbReference>
<dbReference type="NCBIfam" id="NF033902">
    <property type="entry name" value="iso_D2_wall_anc"/>
    <property type="match status" value="1"/>
</dbReference>
<dbReference type="GO" id="GO:0005975">
    <property type="term" value="P:carbohydrate metabolic process"/>
    <property type="evidence" value="ECO:0007669"/>
    <property type="project" value="UniProtKB-ARBA"/>
</dbReference>
<dbReference type="RefSeq" id="WP_204962788.1">
    <property type="nucleotide sequence ID" value="NZ_BAAAUR010000002.1"/>
</dbReference>
<dbReference type="InterPro" id="IPR019931">
    <property type="entry name" value="LPXTG_anchor"/>
</dbReference>
<evidence type="ECO:0000313" key="9">
    <source>
        <dbReference type="Proteomes" id="UP001142291"/>
    </source>
</evidence>
<keyword evidence="5" id="KW-1133">Transmembrane helix</keyword>